<dbReference type="Gene3D" id="3.90.320.10">
    <property type="match status" value="1"/>
</dbReference>
<gene>
    <name evidence="2" type="ORF">LCGC14_2586310</name>
</gene>
<dbReference type="EMBL" id="LAZR01043304">
    <property type="protein sequence ID" value="KKL07412.1"/>
    <property type="molecule type" value="Genomic_DNA"/>
</dbReference>
<name>A0A0F9B0X2_9ZZZZ</name>
<feature type="non-terminal residue" evidence="2">
    <location>
        <position position="237"/>
    </location>
</feature>
<dbReference type="InterPro" id="IPR038726">
    <property type="entry name" value="PDDEXK_AddAB-type"/>
</dbReference>
<dbReference type="AlphaFoldDB" id="A0A0F9B0X2"/>
<sequence length="237" mass="27248">MRVPKYLSPTSLAKWHDNQEDYYLQYLADKRPPRFPQTQPMAVGSAFDAHVKSYYHERLFGKGHDPRFEFDTIFEEQVEKHNRDWARKAGLYVFECYKTSGALNDLLYELANSKSDPRFEFTLDSEINGVPLLGKPDLYYIHHDGSPIILDWKVNGFCSKYAKSPNKGYLRIRDGWKGVPSRNANGMHKHAQPMRINGVLINISIFLEDVDATWATQLSTYAWLCGAEVGSEFVCAL</sequence>
<feature type="domain" description="PD-(D/E)XK endonuclease-like" evidence="1">
    <location>
        <begin position="7"/>
        <end position="154"/>
    </location>
</feature>
<comment type="caution">
    <text evidence="2">The sequence shown here is derived from an EMBL/GenBank/DDBJ whole genome shotgun (WGS) entry which is preliminary data.</text>
</comment>
<proteinExistence type="predicted"/>
<reference evidence="2" key="1">
    <citation type="journal article" date="2015" name="Nature">
        <title>Complex archaea that bridge the gap between prokaryotes and eukaryotes.</title>
        <authorList>
            <person name="Spang A."/>
            <person name="Saw J.H."/>
            <person name="Jorgensen S.L."/>
            <person name="Zaremba-Niedzwiedzka K."/>
            <person name="Martijn J."/>
            <person name="Lind A.E."/>
            <person name="van Eijk R."/>
            <person name="Schleper C."/>
            <person name="Guy L."/>
            <person name="Ettema T.J."/>
        </authorList>
    </citation>
    <scope>NUCLEOTIDE SEQUENCE</scope>
</reference>
<evidence type="ECO:0000313" key="2">
    <source>
        <dbReference type="EMBL" id="KKL07412.1"/>
    </source>
</evidence>
<protein>
    <recommendedName>
        <fullName evidence="1">PD-(D/E)XK endonuclease-like domain-containing protein</fullName>
    </recommendedName>
</protein>
<accession>A0A0F9B0X2</accession>
<dbReference type="Pfam" id="PF12705">
    <property type="entry name" value="PDDEXK_1"/>
    <property type="match status" value="1"/>
</dbReference>
<dbReference type="InterPro" id="IPR011604">
    <property type="entry name" value="PDDEXK-like_dom_sf"/>
</dbReference>
<evidence type="ECO:0000259" key="1">
    <source>
        <dbReference type="Pfam" id="PF12705"/>
    </source>
</evidence>
<organism evidence="2">
    <name type="scientific">marine sediment metagenome</name>
    <dbReference type="NCBI Taxonomy" id="412755"/>
    <lineage>
        <taxon>unclassified sequences</taxon>
        <taxon>metagenomes</taxon>
        <taxon>ecological metagenomes</taxon>
    </lineage>
</organism>